<accession>A0A368VJ99</accession>
<dbReference type="Gene3D" id="2.20.28.270">
    <property type="entry name" value="RNA polymerase-binding protein A"/>
    <property type="match status" value="1"/>
</dbReference>
<dbReference type="Pfam" id="PF13397">
    <property type="entry name" value="RbpA"/>
    <property type="match status" value="1"/>
</dbReference>
<comment type="caution">
    <text evidence="5">The sequence shown here is derived from an EMBL/GenBank/DDBJ whole genome shotgun (WGS) entry which is preliminary data.</text>
</comment>
<reference evidence="5 6" key="1">
    <citation type="submission" date="2018-07" db="EMBL/GenBank/DDBJ databases">
        <title>Genomic Encyclopedia of Type Strains, Phase III (KMG-III): the genomes of soil and plant-associated and newly described type strains.</title>
        <authorList>
            <person name="Whitman W."/>
        </authorList>
    </citation>
    <scope>NUCLEOTIDE SEQUENCE [LARGE SCALE GENOMIC DNA]</scope>
    <source>
        <strain evidence="5 6">CECT 8575</strain>
    </source>
</reference>
<dbReference type="GO" id="GO:0001000">
    <property type="term" value="F:bacterial-type RNA polymerase core enzyme binding"/>
    <property type="evidence" value="ECO:0007669"/>
    <property type="project" value="UniProtKB-UniRule"/>
</dbReference>
<dbReference type="AlphaFoldDB" id="A0A368VJ99"/>
<evidence type="ECO:0000256" key="3">
    <source>
        <dbReference type="HAMAP-Rule" id="MF_01483"/>
    </source>
</evidence>
<feature type="compositionally biased region" description="Low complexity" evidence="4">
    <location>
        <begin position="14"/>
        <end position="32"/>
    </location>
</feature>
<protein>
    <recommendedName>
        <fullName evidence="3">RNA polymerase-binding protein RbpA</fullName>
    </recommendedName>
</protein>
<comment type="function">
    <text evidence="3">Binds to RNA polymerase (RNAP), stimulating transcription from principal, but not alternative sigma factor promoters.</text>
</comment>
<dbReference type="HAMAP" id="MF_01483">
    <property type="entry name" value="RbpA"/>
    <property type="match status" value="1"/>
</dbReference>
<keyword evidence="1 3" id="KW-0805">Transcription regulation</keyword>
<evidence type="ECO:0000256" key="2">
    <source>
        <dbReference type="ARBA" id="ARBA00023163"/>
    </source>
</evidence>
<sequence length="172" mass="19172">MSREPGLFSCGEEPTGAGAAPSTATTSPAPGTYDEPHLVALGEHNRLGTTRADVKGTVMADRVLRGSRLGAVSYETDRNHDLAPRRTVRYACSKGHEFEVPFSDDAEVPPTWECRLHGTESKIIDGNEPEQKKAKPPRTHWDMLLERRSVPELEELLNERLEELRNRRSRSA</sequence>
<feature type="region of interest" description="Disordered" evidence="4">
    <location>
        <begin position="122"/>
        <end position="142"/>
    </location>
</feature>
<comment type="subunit">
    <text evidence="3">Forms a complex with the RNAP catalytic core and with free principal sigma factors.</text>
</comment>
<evidence type="ECO:0000256" key="4">
    <source>
        <dbReference type="SAM" id="MobiDB-lite"/>
    </source>
</evidence>
<feature type="region of interest" description="Disordered" evidence="4">
    <location>
        <begin position="1"/>
        <end position="36"/>
    </location>
</feature>
<comment type="similarity">
    <text evidence="3">Belongs to the RNA polymerase-binding protein RbpA family.</text>
</comment>
<organism evidence="5 6">
    <name type="scientific">Halopolyspora algeriensis</name>
    <dbReference type="NCBI Taxonomy" id="1500506"/>
    <lineage>
        <taxon>Bacteria</taxon>
        <taxon>Bacillati</taxon>
        <taxon>Actinomycetota</taxon>
        <taxon>Actinomycetes</taxon>
        <taxon>Actinomycetes incertae sedis</taxon>
        <taxon>Halopolyspora</taxon>
    </lineage>
</organism>
<dbReference type="GO" id="GO:0045893">
    <property type="term" value="P:positive regulation of DNA-templated transcription"/>
    <property type="evidence" value="ECO:0007669"/>
    <property type="project" value="UniProtKB-UniRule"/>
</dbReference>
<proteinExistence type="inferred from homology"/>
<comment type="caution">
    <text evidence="3">Lacks conserved residue(s) required for the propagation of feature annotation.</text>
</comment>
<evidence type="ECO:0000256" key="1">
    <source>
        <dbReference type="ARBA" id="ARBA00023015"/>
    </source>
</evidence>
<dbReference type="InterPro" id="IPR038638">
    <property type="entry name" value="RbpA_sf"/>
</dbReference>
<evidence type="ECO:0000313" key="6">
    <source>
        <dbReference type="Proteomes" id="UP000253495"/>
    </source>
</evidence>
<dbReference type="FunFam" id="2.20.28.270:FF:000001">
    <property type="entry name" value="RNA polymerase-binding protein RbpA"/>
    <property type="match status" value="1"/>
</dbReference>
<gene>
    <name evidence="3" type="primary">rbpA</name>
    <name evidence="5" type="ORF">DFQ14_111150</name>
</gene>
<name>A0A368VJ99_9ACTN</name>
<dbReference type="EMBL" id="QPJC01000011">
    <property type="protein sequence ID" value="RCW40501.1"/>
    <property type="molecule type" value="Genomic_DNA"/>
</dbReference>
<keyword evidence="2 3" id="KW-0804">Transcription</keyword>
<keyword evidence="6" id="KW-1185">Reference proteome</keyword>
<dbReference type="InterPro" id="IPR025182">
    <property type="entry name" value="RNApol-bd_RbpA"/>
</dbReference>
<dbReference type="Proteomes" id="UP000253495">
    <property type="component" value="Unassembled WGS sequence"/>
</dbReference>
<evidence type="ECO:0000313" key="5">
    <source>
        <dbReference type="EMBL" id="RCW40501.1"/>
    </source>
</evidence>